<gene>
    <name evidence="2" type="ORF">AA415_00504</name>
</gene>
<dbReference type="PATRIC" id="fig|46506.5.peg.544"/>
<dbReference type="RefSeq" id="WP_060385178.1">
    <property type="nucleotide sequence ID" value="NZ_LRGC01000002.1"/>
</dbReference>
<reference evidence="2 3" key="1">
    <citation type="journal article" date="2016" name="BMC Genomics">
        <title>Type VI secretion systems of human gut Bacteroidales segregate into three genetic architectures, two of which are contained on mobile genetic elements.</title>
        <authorList>
            <person name="Coyne M.J."/>
            <person name="Roelofs K.G."/>
            <person name="Comstock L.E."/>
        </authorList>
    </citation>
    <scope>NUCLEOTIDE SEQUENCE [LARGE SCALE GENOMIC DNA]</scope>
    <source>
        <strain evidence="2 3">CL09T03C01</strain>
    </source>
</reference>
<dbReference type="EMBL" id="LRGC01000002">
    <property type="protein sequence ID" value="KWR57048.1"/>
    <property type="molecule type" value="Genomic_DNA"/>
</dbReference>
<keyword evidence="3" id="KW-1185">Reference proteome</keyword>
<accession>A0A108TBY7</accession>
<protein>
    <submittedName>
        <fullName evidence="2">Uncharacterized protein</fullName>
    </submittedName>
</protein>
<feature type="signal peptide" evidence="1">
    <location>
        <begin position="1"/>
        <end position="26"/>
    </location>
</feature>
<evidence type="ECO:0000313" key="2">
    <source>
        <dbReference type="EMBL" id="KWR57048.1"/>
    </source>
</evidence>
<dbReference type="Proteomes" id="UP000056419">
    <property type="component" value="Unassembled WGS sequence"/>
</dbReference>
<dbReference type="STRING" id="46506.AA415_00504"/>
<sequence precursor="true">MKKFTVITLSAMFCGLVVLSACGGGAASGSAASSDAPLGRVPAIFAEVAAKKKALDESLRKEDDLDRYQKKLKEFDEYAAKSYQKAAEEGGKLVGREIVCTGDVYPDFQITGAKVAEYHAGREAGSIIVRVTVTPKRDIVVRETKRQCAEGEYPLKDTRLYFALMKANDHLIELGQLNPFNGNSYNSSLKAEYAPGQMVQAGVPCHSEGAPVYINCHTYDFTEFAKIVFLAEKDYMAIRKQAYGF</sequence>
<comment type="caution">
    <text evidence="2">The sequence shown here is derived from an EMBL/GenBank/DDBJ whole genome shotgun (WGS) entry which is preliminary data.</text>
</comment>
<keyword evidence="1" id="KW-0732">Signal</keyword>
<feature type="chain" id="PRO_5007131067" evidence="1">
    <location>
        <begin position="27"/>
        <end position="245"/>
    </location>
</feature>
<dbReference type="PROSITE" id="PS51257">
    <property type="entry name" value="PROKAR_LIPOPROTEIN"/>
    <property type="match status" value="1"/>
</dbReference>
<organism evidence="2 3">
    <name type="scientific">Bacteroides stercoris</name>
    <dbReference type="NCBI Taxonomy" id="46506"/>
    <lineage>
        <taxon>Bacteria</taxon>
        <taxon>Pseudomonadati</taxon>
        <taxon>Bacteroidota</taxon>
        <taxon>Bacteroidia</taxon>
        <taxon>Bacteroidales</taxon>
        <taxon>Bacteroidaceae</taxon>
        <taxon>Bacteroides</taxon>
    </lineage>
</organism>
<evidence type="ECO:0000313" key="3">
    <source>
        <dbReference type="Proteomes" id="UP000056419"/>
    </source>
</evidence>
<dbReference type="AlphaFoldDB" id="A0A108TBY7"/>
<name>A0A108TBY7_BACSE</name>
<evidence type="ECO:0000256" key="1">
    <source>
        <dbReference type="SAM" id="SignalP"/>
    </source>
</evidence>
<proteinExistence type="predicted"/>